<dbReference type="InterPro" id="IPR012910">
    <property type="entry name" value="Plug_dom"/>
</dbReference>
<evidence type="ECO:0000313" key="15">
    <source>
        <dbReference type="EMBL" id="RAI97871.1"/>
    </source>
</evidence>
<evidence type="ECO:0000313" key="16">
    <source>
        <dbReference type="Proteomes" id="UP000249547"/>
    </source>
</evidence>
<comment type="similarity">
    <text evidence="10 11">Belongs to the TonB-dependent receptor family.</text>
</comment>
<organism evidence="15 16">
    <name type="scientific">Chitinophaga skermanii</name>
    <dbReference type="NCBI Taxonomy" id="331697"/>
    <lineage>
        <taxon>Bacteria</taxon>
        <taxon>Pseudomonadati</taxon>
        <taxon>Bacteroidota</taxon>
        <taxon>Chitinophagia</taxon>
        <taxon>Chitinophagales</taxon>
        <taxon>Chitinophagaceae</taxon>
        <taxon>Chitinophaga</taxon>
    </lineage>
</organism>
<dbReference type="InterPro" id="IPR000531">
    <property type="entry name" value="Beta-barrel_TonB"/>
</dbReference>
<dbReference type="Gene3D" id="2.40.170.20">
    <property type="entry name" value="TonB-dependent receptor, beta-barrel domain"/>
    <property type="match status" value="1"/>
</dbReference>
<evidence type="ECO:0000256" key="11">
    <source>
        <dbReference type="RuleBase" id="RU003357"/>
    </source>
</evidence>
<comment type="caution">
    <text evidence="15">The sequence shown here is derived from an EMBL/GenBank/DDBJ whole genome shotgun (WGS) entry which is preliminary data.</text>
</comment>
<dbReference type="Pfam" id="PF07715">
    <property type="entry name" value="Plug"/>
    <property type="match status" value="1"/>
</dbReference>
<evidence type="ECO:0000256" key="8">
    <source>
        <dbReference type="ARBA" id="ARBA00023170"/>
    </source>
</evidence>
<dbReference type="Gene3D" id="2.170.130.10">
    <property type="entry name" value="TonB-dependent receptor, plug domain"/>
    <property type="match status" value="1"/>
</dbReference>
<gene>
    <name evidence="15" type="ORF">LX64_04921</name>
</gene>
<evidence type="ECO:0000256" key="2">
    <source>
        <dbReference type="ARBA" id="ARBA00022448"/>
    </source>
</evidence>
<dbReference type="AlphaFoldDB" id="A0A327Q2D2"/>
<name>A0A327Q2D2_9BACT</name>
<dbReference type="CDD" id="cd01347">
    <property type="entry name" value="ligand_gated_channel"/>
    <property type="match status" value="1"/>
</dbReference>
<dbReference type="EMBL" id="QLLL01000013">
    <property type="protein sequence ID" value="RAI97871.1"/>
    <property type="molecule type" value="Genomic_DNA"/>
</dbReference>
<keyword evidence="6 11" id="KW-0798">TonB box</keyword>
<protein>
    <submittedName>
        <fullName evidence="15">Outer membrane receptor for ferrienterochelin and colicins</fullName>
    </submittedName>
</protein>
<keyword evidence="16" id="KW-1185">Reference proteome</keyword>
<dbReference type="Pfam" id="PF00593">
    <property type="entry name" value="TonB_dep_Rec_b-barrel"/>
    <property type="match status" value="1"/>
</dbReference>
<evidence type="ECO:0000256" key="7">
    <source>
        <dbReference type="ARBA" id="ARBA00023136"/>
    </source>
</evidence>
<reference evidence="15 16" key="1">
    <citation type="submission" date="2018-06" db="EMBL/GenBank/DDBJ databases">
        <title>Genomic Encyclopedia of Archaeal and Bacterial Type Strains, Phase II (KMG-II): from individual species to whole genera.</title>
        <authorList>
            <person name="Goeker M."/>
        </authorList>
    </citation>
    <scope>NUCLEOTIDE SEQUENCE [LARGE SCALE GENOMIC DNA]</scope>
    <source>
        <strain evidence="15 16">DSM 23857</strain>
    </source>
</reference>
<evidence type="ECO:0000256" key="9">
    <source>
        <dbReference type="ARBA" id="ARBA00023237"/>
    </source>
</evidence>
<evidence type="ECO:0000256" key="5">
    <source>
        <dbReference type="ARBA" id="ARBA00022729"/>
    </source>
</evidence>
<evidence type="ECO:0000256" key="6">
    <source>
        <dbReference type="ARBA" id="ARBA00023077"/>
    </source>
</evidence>
<keyword evidence="9 10" id="KW-0998">Cell outer membrane</keyword>
<dbReference type="InterPro" id="IPR036942">
    <property type="entry name" value="Beta-barrel_TonB_sf"/>
</dbReference>
<feature type="domain" description="TonB-dependent receptor-like beta-barrel" evidence="13">
    <location>
        <begin position="222"/>
        <end position="664"/>
    </location>
</feature>
<dbReference type="SUPFAM" id="SSF56935">
    <property type="entry name" value="Porins"/>
    <property type="match status" value="1"/>
</dbReference>
<sequence length="695" mass="78522">MFKYIIAISCVTWPGLLFAQQIDSAISRNQALQEVVVTATRNEQSIKKVPIPVTVIQKAEIQRMGAVLLQQVLVEQTGLMITENHGKGIQMQGLESAYTLILLDGEPLIGRTAGTLDLSRVSVNNIERIEIIKGPVSSLYGSDAMAGVINIITNAKKREGITSFTGRYGSNGTYNVDGSTKVPYKNGMVSLHANYYNTDGYTLGSSTTPTVAPFKALTTQLRWQHDWTERIQTNISGRYFTQKYNTFFDDTKGIVDDEGKENDGNLSFNLRHKVNNNFTHQARIYYSRYHTNENMIYRNSKEVYDASFFTQSYIKPEYQFDWQIRAQHTLTAGAGYVHEGLAATRYDDKMAFNTGYMFVQENWKPNAAWNILLGARFDTHNQYPSQISPKASISYQINERYKVMASAGRGYRAPDFRQLYLHFNNAAVGYTVVGTKLASDIIGEMQAAGQIQAVTYDLSKLKNLDAESSWSYNIGLQANPIKNSNASVNFFYNSVKNLIDTRAVAVKTNNQSVFSYINVNQVTTYGVEVEWKQTISRNWQVAGGYQYLQAIDNDQLKKVKRNEVFTVDPATHETRALSRRDYFGLFNRSHHAANLKLMYVNPALGLDVTARAVYRSKYGFTDLNGNNVPDMENEFVKGYTLLNFSVAKTLWDEKFRVQGAVENILNHTDAQRIAALPGRIYAIALTYTFQHNHNK</sequence>
<evidence type="ECO:0000256" key="12">
    <source>
        <dbReference type="SAM" id="SignalP"/>
    </source>
</evidence>
<evidence type="ECO:0000256" key="1">
    <source>
        <dbReference type="ARBA" id="ARBA00004571"/>
    </source>
</evidence>
<dbReference type="PANTHER" id="PTHR30069:SF29">
    <property type="entry name" value="HEMOGLOBIN AND HEMOGLOBIN-HAPTOGLOBIN-BINDING PROTEIN 1-RELATED"/>
    <property type="match status" value="1"/>
</dbReference>
<dbReference type="GO" id="GO:0044718">
    <property type="term" value="P:siderophore transmembrane transport"/>
    <property type="evidence" value="ECO:0007669"/>
    <property type="project" value="TreeGrafter"/>
</dbReference>
<comment type="subcellular location">
    <subcellularLocation>
        <location evidence="1 10">Cell outer membrane</location>
        <topology evidence="1 10">Multi-pass membrane protein</topology>
    </subcellularLocation>
</comment>
<dbReference type="InterPro" id="IPR037066">
    <property type="entry name" value="Plug_dom_sf"/>
</dbReference>
<dbReference type="Proteomes" id="UP000249547">
    <property type="component" value="Unassembled WGS sequence"/>
</dbReference>
<keyword evidence="8 15" id="KW-0675">Receptor</keyword>
<dbReference type="GO" id="GO:0009279">
    <property type="term" value="C:cell outer membrane"/>
    <property type="evidence" value="ECO:0007669"/>
    <property type="project" value="UniProtKB-SubCell"/>
</dbReference>
<keyword evidence="3 10" id="KW-1134">Transmembrane beta strand</keyword>
<accession>A0A327Q2D2</accession>
<keyword evidence="2 10" id="KW-0813">Transport</keyword>
<dbReference type="OrthoDB" id="9764669at2"/>
<keyword evidence="7 10" id="KW-0472">Membrane</keyword>
<proteinExistence type="inferred from homology"/>
<feature type="domain" description="TonB-dependent receptor plug" evidence="14">
    <location>
        <begin position="46"/>
        <end position="148"/>
    </location>
</feature>
<dbReference type="GO" id="GO:0015344">
    <property type="term" value="F:siderophore uptake transmembrane transporter activity"/>
    <property type="evidence" value="ECO:0007669"/>
    <property type="project" value="TreeGrafter"/>
</dbReference>
<evidence type="ECO:0000259" key="14">
    <source>
        <dbReference type="Pfam" id="PF07715"/>
    </source>
</evidence>
<dbReference type="PROSITE" id="PS52016">
    <property type="entry name" value="TONB_DEPENDENT_REC_3"/>
    <property type="match status" value="1"/>
</dbReference>
<dbReference type="PANTHER" id="PTHR30069">
    <property type="entry name" value="TONB-DEPENDENT OUTER MEMBRANE RECEPTOR"/>
    <property type="match status" value="1"/>
</dbReference>
<evidence type="ECO:0000259" key="13">
    <source>
        <dbReference type="Pfam" id="PF00593"/>
    </source>
</evidence>
<evidence type="ECO:0000256" key="3">
    <source>
        <dbReference type="ARBA" id="ARBA00022452"/>
    </source>
</evidence>
<dbReference type="RefSeq" id="WP_111600300.1">
    <property type="nucleotide sequence ID" value="NZ_QLLL01000013.1"/>
</dbReference>
<keyword evidence="5 12" id="KW-0732">Signal</keyword>
<dbReference type="InterPro" id="IPR039426">
    <property type="entry name" value="TonB-dep_rcpt-like"/>
</dbReference>
<evidence type="ECO:0000256" key="10">
    <source>
        <dbReference type="PROSITE-ProRule" id="PRU01360"/>
    </source>
</evidence>
<evidence type="ECO:0000256" key="4">
    <source>
        <dbReference type="ARBA" id="ARBA00022692"/>
    </source>
</evidence>
<feature type="signal peptide" evidence="12">
    <location>
        <begin position="1"/>
        <end position="19"/>
    </location>
</feature>
<feature type="chain" id="PRO_5016270684" evidence="12">
    <location>
        <begin position="20"/>
        <end position="695"/>
    </location>
</feature>
<keyword evidence="4 10" id="KW-0812">Transmembrane</keyword>